<gene>
    <name evidence="2" type="ORF">HB943_03720</name>
</gene>
<dbReference type="InterPro" id="IPR038765">
    <property type="entry name" value="Papain-like_cys_pep_sf"/>
</dbReference>
<evidence type="ECO:0000256" key="1">
    <source>
        <dbReference type="SAM" id="SignalP"/>
    </source>
</evidence>
<sequence>MKKRMKLVVFGLILSVSLAVLPTNSHAKEEINYQEIYDQGVSAGRIKADEVSLEQWIEASKTEYYPVYSDGLKEDVYDETTTYAEWIKMNNYGQPPAGNTYVEEVKPALVKGVYKGYNVRKGDILVTNGTSAPGVLGHTAIANGNEYILDIPRPGETTRQQPTSKWMTYYDNKGWVKVYRINDSSVANAAANWADRNYYSSSGSSVQNKWPKYGLTGSRYATNPTYCSKIVLQAYYFGSGSKPVIKVFPSIVSPYDLQSYFSSQYSPYQVKSFN</sequence>
<comment type="caution">
    <text evidence="2">The sequence shown here is derived from an EMBL/GenBank/DDBJ whole genome shotgun (WGS) entry which is preliminary data.</text>
</comment>
<keyword evidence="1" id="KW-0732">Signal</keyword>
<name>A0A841Z344_9LIST</name>
<feature type="signal peptide" evidence="1">
    <location>
        <begin position="1"/>
        <end position="27"/>
    </location>
</feature>
<dbReference type="AlphaFoldDB" id="A0A841Z344"/>
<organism evidence="2 3">
    <name type="scientific">Listeria weihenstephanensis</name>
    <dbReference type="NCBI Taxonomy" id="1006155"/>
    <lineage>
        <taxon>Bacteria</taxon>
        <taxon>Bacillati</taxon>
        <taxon>Bacillota</taxon>
        <taxon>Bacilli</taxon>
        <taxon>Bacillales</taxon>
        <taxon>Listeriaceae</taxon>
        <taxon>Listeria</taxon>
    </lineage>
</organism>
<accession>A0A841Z344</accession>
<dbReference type="EMBL" id="JAARRL010000004">
    <property type="protein sequence ID" value="MBC1499700.1"/>
    <property type="molecule type" value="Genomic_DNA"/>
</dbReference>
<evidence type="ECO:0008006" key="4">
    <source>
        <dbReference type="Google" id="ProtNLM"/>
    </source>
</evidence>
<proteinExistence type="predicted"/>
<dbReference type="Proteomes" id="UP000564536">
    <property type="component" value="Unassembled WGS sequence"/>
</dbReference>
<feature type="chain" id="PRO_5032967314" description="Amidase domain-containing protein" evidence="1">
    <location>
        <begin position="28"/>
        <end position="274"/>
    </location>
</feature>
<dbReference type="SUPFAM" id="SSF54001">
    <property type="entry name" value="Cysteine proteinases"/>
    <property type="match status" value="1"/>
</dbReference>
<protein>
    <recommendedName>
        <fullName evidence="4">Amidase domain-containing protein</fullName>
    </recommendedName>
</protein>
<evidence type="ECO:0000313" key="3">
    <source>
        <dbReference type="Proteomes" id="UP000564536"/>
    </source>
</evidence>
<reference evidence="2 3" key="1">
    <citation type="submission" date="2020-03" db="EMBL/GenBank/DDBJ databases">
        <title>Soil Listeria distribution.</title>
        <authorList>
            <person name="Liao J."/>
            <person name="Wiedmann M."/>
        </authorList>
    </citation>
    <scope>NUCLEOTIDE SEQUENCE [LARGE SCALE GENOMIC DNA]</scope>
    <source>
        <strain evidence="2 3">FSL L7-1523</strain>
    </source>
</reference>
<evidence type="ECO:0000313" key="2">
    <source>
        <dbReference type="EMBL" id="MBC1499700.1"/>
    </source>
</evidence>